<evidence type="ECO:0000313" key="3">
    <source>
        <dbReference type="Proteomes" id="UP000186601"/>
    </source>
</evidence>
<organism evidence="2 3">
    <name type="scientific">Hermanssonia centrifuga</name>
    <dbReference type="NCBI Taxonomy" id="98765"/>
    <lineage>
        <taxon>Eukaryota</taxon>
        <taxon>Fungi</taxon>
        <taxon>Dikarya</taxon>
        <taxon>Basidiomycota</taxon>
        <taxon>Agaricomycotina</taxon>
        <taxon>Agaricomycetes</taxon>
        <taxon>Polyporales</taxon>
        <taxon>Meruliaceae</taxon>
        <taxon>Hermanssonia</taxon>
    </lineage>
</organism>
<name>A0A2R6QER3_9APHY</name>
<gene>
    <name evidence="2" type="ORF">PHLCEN_2v3600</name>
</gene>
<evidence type="ECO:0000313" key="2">
    <source>
        <dbReference type="EMBL" id="PSS06644.1"/>
    </source>
</evidence>
<dbReference type="EMBL" id="MLYV02000358">
    <property type="protein sequence ID" value="PSS06644.1"/>
    <property type="molecule type" value="Genomic_DNA"/>
</dbReference>
<protein>
    <submittedName>
        <fullName evidence="2">Uncharacterized protein</fullName>
    </submittedName>
</protein>
<evidence type="ECO:0000256" key="1">
    <source>
        <dbReference type="SAM" id="MobiDB-lite"/>
    </source>
</evidence>
<feature type="compositionally biased region" description="Polar residues" evidence="1">
    <location>
        <begin position="9"/>
        <end position="19"/>
    </location>
</feature>
<dbReference type="Proteomes" id="UP000186601">
    <property type="component" value="Unassembled WGS sequence"/>
</dbReference>
<accession>A0A2R6QER3</accession>
<comment type="caution">
    <text evidence="2">The sequence shown here is derived from an EMBL/GenBank/DDBJ whole genome shotgun (WGS) entry which is preliminary data.</text>
</comment>
<dbReference type="AlphaFoldDB" id="A0A2R6QER3"/>
<reference evidence="2 3" key="1">
    <citation type="submission" date="2018-02" db="EMBL/GenBank/DDBJ databases">
        <title>Genome sequence of the basidiomycete white-rot fungus Phlebia centrifuga.</title>
        <authorList>
            <person name="Granchi Z."/>
            <person name="Peng M."/>
            <person name="de Vries R.P."/>
            <person name="Hilden K."/>
            <person name="Makela M.R."/>
            <person name="Grigoriev I."/>
            <person name="Riley R."/>
        </authorList>
    </citation>
    <scope>NUCLEOTIDE SEQUENCE [LARGE SCALE GENOMIC DNA]</scope>
    <source>
        <strain evidence="2 3">FBCC195</strain>
    </source>
</reference>
<proteinExistence type="predicted"/>
<feature type="region of interest" description="Disordered" evidence="1">
    <location>
        <begin position="1"/>
        <end position="22"/>
    </location>
</feature>
<sequence>MPSIKETKAPSSGIPSTPNDLVAHLEGTSTDAASCRHAGHNIGKADVSCYEAVIEGDV</sequence>
<keyword evidence="3" id="KW-1185">Reference proteome</keyword>